<dbReference type="Pfam" id="PF00376">
    <property type="entry name" value="MerR"/>
    <property type="match status" value="1"/>
</dbReference>
<organism evidence="2 3">
    <name type="scientific">Halostreptopolyspora alba</name>
    <dbReference type="NCBI Taxonomy" id="2487137"/>
    <lineage>
        <taxon>Bacteria</taxon>
        <taxon>Bacillati</taxon>
        <taxon>Actinomycetota</taxon>
        <taxon>Actinomycetes</taxon>
        <taxon>Streptosporangiales</taxon>
        <taxon>Nocardiopsidaceae</taxon>
        <taxon>Halostreptopolyspora</taxon>
    </lineage>
</organism>
<reference evidence="2 3" key="1">
    <citation type="submission" date="2018-11" db="EMBL/GenBank/DDBJ databases">
        <title>The genome draft of YIM 96095.</title>
        <authorList>
            <person name="Tang S.-K."/>
            <person name="Chunyu W.-X."/>
            <person name="Feng Y.-Z."/>
        </authorList>
    </citation>
    <scope>NUCLEOTIDE SEQUENCE [LARGE SCALE GENOMIC DNA]</scope>
    <source>
        <strain evidence="2 3">YIM 96095</strain>
    </source>
</reference>
<proteinExistence type="predicted"/>
<gene>
    <name evidence="2" type="ORF">EFW17_00095</name>
</gene>
<keyword evidence="2" id="KW-0238">DNA-binding</keyword>
<dbReference type="RefSeq" id="WP_123199157.1">
    <property type="nucleotide sequence ID" value="NZ_RJMB01000001.1"/>
</dbReference>
<dbReference type="Gene3D" id="1.10.1660.10">
    <property type="match status" value="1"/>
</dbReference>
<dbReference type="AlphaFoldDB" id="A0A3N0EHN3"/>
<accession>A0A3N0EHN3</accession>
<dbReference type="InterPro" id="IPR009061">
    <property type="entry name" value="DNA-bd_dom_put_sf"/>
</dbReference>
<dbReference type="EMBL" id="RJMB01000001">
    <property type="protein sequence ID" value="RNL87294.1"/>
    <property type="molecule type" value="Genomic_DNA"/>
</dbReference>
<comment type="caution">
    <text evidence="2">The sequence shown here is derived from an EMBL/GenBank/DDBJ whole genome shotgun (WGS) entry which is preliminary data.</text>
</comment>
<dbReference type="OrthoDB" id="3430549at2"/>
<protein>
    <submittedName>
        <fullName evidence="2">MerR family DNA-binding transcriptional regulator</fullName>
    </submittedName>
</protein>
<evidence type="ECO:0000259" key="1">
    <source>
        <dbReference type="Pfam" id="PF00376"/>
    </source>
</evidence>
<name>A0A3N0EHN3_9ACTN</name>
<dbReference type="InterPro" id="IPR000551">
    <property type="entry name" value="MerR-type_HTH_dom"/>
</dbReference>
<dbReference type="GO" id="GO:0003677">
    <property type="term" value="F:DNA binding"/>
    <property type="evidence" value="ECO:0007669"/>
    <property type="project" value="UniProtKB-KW"/>
</dbReference>
<feature type="domain" description="HTH merR-type" evidence="1">
    <location>
        <begin position="21"/>
        <end position="55"/>
    </location>
</feature>
<dbReference type="SUPFAM" id="SSF46955">
    <property type="entry name" value="Putative DNA-binding domain"/>
    <property type="match status" value="1"/>
</dbReference>
<evidence type="ECO:0000313" key="3">
    <source>
        <dbReference type="Proteomes" id="UP000269198"/>
    </source>
</evidence>
<sequence>MRAVEVGPPEPGLNCFVLSNGEAAQELGISPSTMRQWARAGWIRYVTDPNGWRLFGMGDVYALRDALREETQ</sequence>
<keyword evidence="3" id="KW-1185">Reference proteome</keyword>
<evidence type="ECO:0000313" key="2">
    <source>
        <dbReference type="EMBL" id="RNL87294.1"/>
    </source>
</evidence>
<dbReference type="Proteomes" id="UP000269198">
    <property type="component" value="Unassembled WGS sequence"/>
</dbReference>
<dbReference type="GO" id="GO:0006355">
    <property type="term" value="P:regulation of DNA-templated transcription"/>
    <property type="evidence" value="ECO:0007669"/>
    <property type="project" value="InterPro"/>
</dbReference>